<protein>
    <submittedName>
        <fullName evidence="4">Cytoskeleton protein RodZ</fullName>
    </submittedName>
</protein>
<accession>A0A1I6G7V6</accession>
<feature type="region of interest" description="Disordered" evidence="1">
    <location>
        <begin position="144"/>
        <end position="261"/>
    </location>
</feature>
<feature type="domain" description="Cytoskeleton protein RodZ-like C-terminal" evidence="3">
    <location>
        <begin position="279"/>
        <end position="349"/>
    </location>
</feature>
<evidence type="ECO:0000256" key="1">
    <source>
        <dbReference type="SAM" id="MobiDB-lite"/>
    </source>
</evidence>
<feature type="transmembrane region" description="Helical" evidence="2">
    <location>
        <begin position="119"/>
        <end position="138"/>
    </location>
</feature>
<keyword evidence="2" id="KW-1133">Transmembrane helix</keyword>
<dbReference type="InterPro" id="IPR050400">
    <property type="entry name" value="Bact_Cytoskel_RodZ"/>
</dbReference>
<reference evidence="5" key="1">
    <citation type="submission" date="2016-10" db="EMBL/GenBank/DDBJ databases">
        <authorList>
            <person name="Varghese N."/>
            <person name="Submissions S."/>
        </authorList>
    </citation>
    <scope>NUCLEOTIDE SEQUENCE [LARGE SCALE GENOMIC DNA]</scope>
    <source>
        <strain evidence="5">CGMCC 1.6294</strain>
    </source>
</reference>
<sequence>MATEENEQPVAREPVGQQLQKAREQAGLSVSDIARAQHLRPSVIQAIEAGDHSKIDSELFLKGYVRAYAKQVGLDADAVIANLDQELEPLRVQKEQEQEANPLVDIERRRRRKRQLAKVLFLLVVLGVASYLVFSFVLPQDGSDVTSPEAMSEPQSSVVDPGEGEAAGSGSAESASEPVADSPSAQSDLMASESASEFPAQETAVSEEPEASASTAVEVSAVDSTIDIQSTAEEEAPAEEMQAEEAPVSEPIPQVVQSPEPVLEDPNGFGEASDSGRLQIVFNGDCWVQVSDSTGNRLVNSLQRDGDRIDVTGAAPLRVVIGAVDAVESIRFEGEPVDIDGFRVVNNRTEFTLTL</sequence>
<dbReference type="PANTHER" id="PTHR34475:SF1">
    <property type="entry name" value="CYTOSKELETON PROTEIN RODZ"/>
    <property type="match status" value="1"/>
</dbReference>
<keyword evidence="2" id="KW-0472">Membrane</keyword>
<dbReference type="Proteomes" id="UP000199290">
    <property type="component" value="Unassembled WGS sequence"/>
</dbReference>
<dbReference type="AlphaFoldDB" id="A0A1I6G7V6"/>
<dbReference type="EMBL" id="FOYV01000001">
    <property type="protein sequence ID" value="SFR38283.1"/>
    <property type="molecule type" value="Genomic_DNA"/>
</dbReference>
<evidence type="ECO:0000313" key="4">
    <source>
        <dbReference type="EMBL" id="SFR38283.1"/>
    </source>
</evidence>
<dbReference type="CDD" id="cd00093">
    <property type="entry name" value="HTH_XRE"/>
    <property type="match status" value="1"/>
</dbReference>
<evidence type="ECO:0000259" key="3">
    <source>
        <dbReference type="Pfam" id="PF13464"/>
    </source>
</evidence>
<name>A0A1I6G7V6_9GAMM</name>
<dbReference type="Pfam" id="PF13464">
    <property type="entry name" value="RodZ_C"/>
    <property type="match status" value="1"/>
</dbReference>
<gene>
    <name evidence="4" type="ORF">SAMN04488073_0159</name>
</gene>
<dbReference type="SUPFAM" id="SSF47413">
    <property type="entry name" value="lambda repressor-like DNA-binding domains"/>
    <property type="match status" value="1"/>
</dbReference>
<dbReference type="GO" id="GO:0003677">
    <property type="term" value="F:DNA binding"/>
    <property type="evidence" value="ECO:0007669"/>
    <property type="project" value="InterPro"/>
</dbReference>
<keyword evidence="2" id="KW-0812">Transmembrane</keyword>
<organism evidence="4 5">
    <name type="scientific">Marinobacter gudaonensis</name>
    <dbReference type="NCBI Taxonomy" id="375760"/>
    <lineage>
        <taxon>Bacteria</taxon>
        <taxon>Pseudomonadati</taxon>
        <taxon>Pseudomonadota</taxon>
        <taxon>Gammaproteobacteria</taxon>
        <taxon>Pseudomonadales</taxon>
        <taxon>Marinobacteraceae</taxon>
        <taxon>Marinobacter</taxon>
    </lineage>
</organism>
<feature type="region of interest" description="Disordered" evidence="1">
    <location>
        <begin position="1"/>
        <end position="26"/>
    </location>
</feature>
<feature type="compositionally biased region" description="Low complexity" evidence="1">
    <location>
        <begin position="211"/>
        <end position="225"/>
    </location>
</feature>
<dbReference type="InterPro" id="IPR025194">
    <property type="entry name" value="RodZ-like_C"/>
</dbReference>
<evidence type="ECO:0000313" key="5">
    <source>
        <dbReference type="Proteomes" id="UP000199290"/>
    </source>
</evidence>
<keyword evidence="5" id="KW-1185">Reference proteome</keyword>
<dbReference type="PANTHER" id="PTHR34475">
    <property type="match status" value="1"/>
</dbReference>
<dbReference type="STRING" id="375760.SAMN04488073_0159"/>
<proteinExistence type="predicted"/>
<dbReference type="InterPro" id="IPR010982">
    <property type="entry name" value="Lambda_DNA-bd_dom_sf"/>
</dbReference>
<evidence type="ECO:0000256" key="2">
    <source>
        <dbReference type="SAM" id="Phobius"/>
    </source>
</evidence>
<dbReference type="Gene3D" id="1.10.260.40">
    <property type="entry name" value="lambda repressor-like DNA-binding domains"/>
    <property type="match status" value="1"/>
</dbReference>
<feature type="compositionally biased region" description="Polar residues" evidence="1">
    <location>
        <begin position="183"/>
        <end position="195"/>
    </location>
</feature>
<dbReference type="RefSeq" id="WP_091984894.1">
    <property type="nucleotide sequence ID" value="NZ_FOYV01000001.1"/>
</dbReference>
<dbReference type="InterPro" id="IPR001387">
    <property type="entry name" value="Cro/C1-type_HTH"/>
</dbReference>
<feature type="compositionally biased region" description="Low complexity" evidence="1">
    <location>
        <begin position="164"/>
        <end position="177"/>
    </location>
</feature>
<dbReference type="Pfam" id="PF13413">
    <property type="entry name" value="HTH_25"/>
    <property type="match status" value="1"/>
</dbReference>
<feature type="compositionally biased region" description="Acidic residues" evidence="1">
    <location>
        <begin position="232"/>
        <end position="243"/>
    </location>
</feature>
<dbReference type="OrthoDB" id="9790252at2"/>